<dbReference type="Pfam" id="PF04773">
    <property type="entry name" value="FecR"/>
    <property type="match status" value="1"/>
</dbReference>
<reference evidence="2 3" key="1">
    <citation type="submission" date="2018-01" db="EMBL/GenBank/DDBJ databases">
        <title>The draft genome of an aniline degradation strain ANB-1.</title>
        <authorList>
            <person name="Zhang L."/>
            <person name="Jiang J."/>
        </authorList>
    </citation>
    <scope>NUCLEOTIDE SEQUENCE [LARGE SCALE GENOMIC DNA]</scope>
    <source>
        <strain evidence="2 3">ANB-1</strain>
    </source>
</reference>
<evidence type="ECO:0000313" key="2">
    <source>
        <dbReference type="EMBL" id="PND33316.1"/>
    </source>
</evidence>
<dbReference type="EMBL" id="POQS01000003">
    <property type="protein sequence ID" value="PND33316.1"/>
    <property type="molecule type" value="Genomic_DNA"/>
</dbReference>
<name>A0A2N8KIN9_9BURK</name>
<dbReference type="InterPro" id="IPR012373">
    <property type="entry name" value="Ferrdict_sens_TM"/>
</dbReference>
<dbReference type="Gene3D" id="2.60.120.1440">
    <property type="match status" value="1"/>
</dbReference>
<protein>
    <recommendedName>
        <fullName evidence="1">FecR protein domain-containing protein</fullName>
    </recommendedName>
</protein>
<sequence length="248" mass="27202">MLSAGRKSRTKGRRALLALALLAPLTALLLHYAPPAWLLADHRSHVGELRELWLADGSTLVLNTDSAVDVVYTGTERRIMLRQGEVLVKVAADPARRPFVVRTEQGEATALGTRYVVRQLRGATEVLVTESQVKVCPAQAEPCAAVPAGQAVRMTRQGLGPLRAIDADGAEAWAHGRISVRDAPLPDVLDQLARHRRAYFWFDRQALQGLRVSGVMPLQGDEALQALEELLPIRVERVLPGVLRITLR</sequence>
<dbReference type="GO" id="GO:0016989">
    <property type="term" value="F:sigma factor antagonist activity"/>
    <property type="evidence" value="ECO:0007669"/>
    <property type="project" value="TreeGrafter"/>
</dbReference>
<dbReference type="Proteomes" id="UP000235994">
    <property type="component" value="Unassembled WGS sequence"/>
</dbReference>
<dbReference type="AlphaFoldDB" id="A0A2N8KIN9"/>
<evidence type="ECO:0000259" key="1">
    <source>
        <dbReference type="Pfam" id="PF04773"/>
    </source>
</evidence>
<gene>
    <name evidence="2" type="ORF">C1I89_12535</name>
</gene>
<accession>A0A2N8KIN9</accession>
<proteinExistence type="predicted"/>
<organism evidence="2 3">
    <name type="scientific">Achromobacter pulmonis</name>
    <dbReference type="NCBI Taxonomy" id="1389932"/>
    <lineage>
        <taxon>Bacteria</taxon>
        <taxon>Pseudomonadati</taxon>
        <taxon>Pseudomonadota</taxon>
        <taxon>Betaproteobacteria</taxon>
        <taxon>Burkholderiales</taxon>
        <taxon>Alcaligenaceae</taxon>
        <taxon>Achromobacter</taxon>
    </lineage>
</organism>
<dbReference type="PANTHER" id="PTHR30273">
    <property type="entry name" value="PERIPLASMIC SIGNAL SENSOR AND SIGMA FACTOR ACTIVATOR FECR-RELATED"/>
    <property type="match status" value="1"/>
</dbReference>
<dbReference type="InterPro" id="IPR006860">
    <property type="entry name" value="FecR"/>
</dbReference>
<feature type="domain" description="FecR protein" evidence="1">
    <location>
        <begin position="42"/>
        <end position="134"/>
    </location>
</feature>
<evidence type="ECO:0000313" key="3">
    <source>
        <dbReference type="Proteomes" id="UP000235994"/>
    </source>
</evidence>
<comment type="caution">
    <text evidence="2">The sequence shown here is derived from an EMBL/GenBank/DDBJ whole genome shotgun (WGS) entry which is preliminary data.</text>
</comment>
<dbReference type="PANTHER" id="PTHR30273:SF2">
    <property type="entry name" value="PROTEIN FECR"/>
    <property type="match status" value="1"/>
</dbReference>
<keyword evidence="3" id="KW-1185">Reference proteome</keyword>